<dbReference type="CDD" id="cd22529">
    <property type="entry name" value="KH-II_NusA_rpt2"/>
    <property type="match status" value="1"/>
</dbReference>
<dbReference type="SMART" id="SM00316">
    <property type="entry name" value="S1"/>
    <property type="match status" value="1"/>
</dbReference>
<accession>A0A136Q361</accession>
<dbReference type="EMBL" id="LSZW01000063">
    <property type="protein sequence ID" value="KXK65130.1"/>
    <property type="molecule type" value="Genomic_DNA"/>
</dbReference>
<proteinExistence type="inferred from homology"/>
<evidence type="ECO:0000256" key="3">
    <source>
        <dbReference type="ARBA" id="ARBA00022814"/>
    </source>
</evidence>
<dbReference type="GO" id="GO:0031564">
    <property type="term" value="P:transcription antitermination"/>
    <property type="evidence" value="ECO:0007669"/>
    <property type="project" value="UniProtKB-UniRule"/>
</dbReference>
<dbReference type="PANTHER" id="PTHR22648:SF0">
    <property type="entry name" value="TRANSCRIPTION TERMINATION_ANTITERMINATION PROTEIN NUSA"/>
    <property type="match status" value="1"/>
</dbReference>
<dbReference type="Proteomes" id="UP000070366">
    <property type="component" value="Unassembled WGS sequence"/>
</dbReference>
<dbReference type="FunFam" id="3.30.300.20:FF:000005">
    <property type="entry name" value="Transcription termination/antitermination protein NusA"/>
    <property type="match status" value="1"/>
</dbReference>
<dbReference type="GO" id="GO:0005829">
    <property type="term" value="C:cytosol"/>
    <property type="evidence" value="ECO:0007669"/>
    <property type="project" value="TreeGrafter"/>
</dbReference>
<feature type="domain" description="S1 motif" evidence="8">
    <location>
        <begin position="135"/>
        <end position="199"/>
    </location>
</feature>
<evidence type="ECO:0000259" key="8">
    <source>
        <dbReference type="PROSITE" id="PS50126"/>
    </source>
</evidence>
<organism evidence="9 10">
    <name type="scientific">Christensenella minuta</name>
    <dbReference type="NCBI Taxonomy" id="626937"/>
    <lineage>
        <taxon>Bacteria</taxon>
        <taxon>Bacillati</taxon>
        <taxon>Bacillota</taxon>
        <taxon>Clostridia</taxon>
        <taxon>Christensenellales</taxon>
        <taxon>Christensenellaceae</taxon>
        <taxon>Christensenella</taxon>
    </lineage>
</organism>
<dbReference type="SUPFAM" id="SSF50249">
    <property type="entry name" value="Nucleic acid-binding proteins"/>
    <property type="match status" value="1"/>
</dbReference>
<keyword evidence="1 7" id="KW-0806">Transcription termination</keyword>
<dbReference type="PROSITE" id="PS50126">
    <property type="entry name" value="S1"/>
    <property type="match status" value="1"/>
</dbReference>
<dbReference type="STRING" id="626937.HMPREF3293_02388"/>
<dbReference type="CDD" id="cd04455">
    <property type="entry name" value="S1_NusA"/>
    <property type="match status" value="1"/>
</dbReference>
<keyword evidence="6 7" id="KW-0804">Transcription</keyword>
<dbReference type="GO" id="GO:0003723">
    <property type="term" value="F:RNA binding"/>
    <property type="evidence" value="ECO:0007669"/>
    <property type="project" value="UniProtKB-UniRule"/>
</dbReference>
<dbReference type="Gene3D" id="2.40.50.140">
    <property type="entry name" value="Nucleic acid-binding proteins"/>
    <property type="match status" value="1"/>
</dbReference>
<dbReference type="InterPro" id="IPR009019">
    <property type="entry name" value="KH_sf_prok-type"/>
</dbReference>
<keyword evidence="3 7" id="KW-0889">Transcription antitermination</keyword>
<dbReference type="SUPFAM" id="SSF69705">
    <property type="entry name" value="Transcription factor NusA, N-terminal domain"/>
    <property type="match status" value="1"/>
</dbReference>
<keyword evidence="5 7" id="KW-0805">Transcription regulation</keyword>
<name>A0A136Q361_9FIRM</name>
<protein>
    <recommendedName>
        <fullName evidence="7">Transcription termination/antitermination protein NusA</fullName>
    </recommendedName>
</protein>
<evidence type="ECO:0000256" key="5">
    <source>
        <dbReference type="ARBA" id="ARBA00023015"/>
    </source>
</evidence>
<dbReference type="InterPro" id="IPR015946">
    <property type="entry name" value="KH_dom-like_a/b"/>
</dbReference>
<dbReference type="AlphaFoldDB" id="A0A136Q361"/>
<dbReference type="InterPro" id="IPR013735">
    <property type="entry name" value="TF_NusA_N"/>
</dbReference>
<dbReference type="PATRIC" id="fig|626937.4.peg.2345"/>
<dbReference type="FunFam" id="3.30.300.20:FF:000002">
    <property type="entry name" value="Transcription termination/antitermination protein NusA"/>
    <property type="match status" value="1"/>
</dbReference>
<keyword evidence="10" id="KW-1185">Reference proteome</keyword>
<reference evidence="9 10" key="1">
    <citation type="submission" date="2016-02" db="EMBL/GenBank/DDBJ databases">
        <authorList>
            <person name="Wen L."/>
            <person name="He K."/>
            <person name="Yang H."/>
        </authorList>
    </citation>
    <scope>NUCLEOTIDE SEQUENCE [LARGE SCALE GENOMIC DNA]</scope>
    <source>
        <strain evidence="9 10">DSM 22607</strain>
    </source>
</reference>
<dbReference type="InterPro" id="IPR036555">
    <property type="entry name" value="NusA_N_sf"/>
</dbReference>
<evidence type="ECO:0000313" key="10">
    <source>
        <dbReference type="Proteomes" id="UP000070366"/>
    </source>
</evidence>
<comment type="subunit">
    <text evidence="7">Monomer. Binds directly to the core enzyme of the DNA-dependent RNA polymerase and to nascent RNA.</text>
</comment>
<dbReference type="PANTHER" id="PTHR22648">
    <property type="entry name" value="TRANSCRIPTION TERMINATION FACTOR NUSA"/>
    <property type="match status" value="1"/>
</dbReference>
<dbReference type="InterPro" id="IPR058582">
    <property type="entry name" value="KH_NusA_2nd"/>
</dbReference>
<dbReference type="InterPro" id="IPR004087">
    <property type="entry name" value="KH_dom"/>
</dbReference>
<dbReference type="OrthoDB" id="9807233at2"/>
<sequence>MNTEFMEALSDLEHDKGIKKDILLEAIETALISAYKRHFGTDQNARVEIDGDTGEIKVFAIKNVVDEVEDGETEISVADARAINEKYEAGDVLETEVTPRDFGRIAAQTAKQVVVQRIREAERGIIYDQYSEKENEVLTAIVHRIERGNVYVELGRAEGIIPVSETVYSEQYNINDRLKVYVLEVKKTNKGPQIIVSRTHPALIKRLFEIEVPEIRQNVVQIKSIAREAGGRTKIAVWSDEKDVDPVGACVGHKGTRIEKVVEELGGEKIDVVPWSSDPIEFIANALRPAKVVMVQINEDEKAAKVIVPDYQLSLAIGKEGQNARLAAKLTGWKIDIKSQSQTEQEVFGEAFANADTSFDSMAGEFGIVDQLNEEEAVEEVEEDIILDNFAADDQNPEEDK</sequence>
<dbReference type="InterPro" id="IPR012340">
    <property type="entry name" value="NA-bd_OB-fold"/>
</dbReference>
<dbReference type="PROSITE" id="PS50084">
    <property type="entry name" value="KH_TYPE_1"/>
    <property type="match status" value="1"/>
</dbReference>
<dbReference type="GO" id="GO:0003700">
    <property type="term" value="F:DNA-binding transcription factor activity"/>
    <property type="evidence" value="ECO:0007669"/>
    <property type="project" value="InterPro"/>
</dbReference>
<dbReference type="Pfam" id="PF08529">
    <property type="entry name" value="NusA_N"/>
    <property type="match status" value="1"/>
</dbReference>
<dbReference type="InterPro" id="IPR025249">
    <property type="entry name" value="TF_NusA_KH_1st"/>
</dbReference>
<dbReference type="InterPro" id="IPR010213">
    <property type="entry name" value="TF_NusA"/>
</dbReference>
<dbReference type="CDD" id="cd02134">
    <property type="entry name" value="KH-II_NusA_rpt1"/>
    <property type="match status" value="1"/>
</dbReference>
<dbReference type="KEGG" id="cmiu:B1H56_03400"/>
<keyword evidence="4 7" id="KW-0694">RNA-binding</keyword>
<dbReference type="Gene3D" id="3.30.300.20">
    <property type="match status" value="2"/>
</dbReference>
<dbReference type="InterPro" id="IPR003029">
    <property type="entry name" value="S1_domain"/>
</dbReference>
<dbReference type="NCBIfam" id="TIGR01953">
    <property type="entry name" value="NusA"/>
    <property type="match status" value="1"/>
</dbReference>
<evidence type="ECO:0000256" key="1">
    <source>
        <dbReference type="ARBA" id="ARBA00022472"/>
    </source>
</evidence>
<dbReference type="SMART" id="SM00322">
    <property type="entry name" value="KH"/>
    <property type="match status" value="2"/>
</dbReference>
<dbReference type="Pfam" id="PF26594">
    <property type="entry name" value="KH_NusA_2nd"/>
    <property type="match status" value="1"/>
</dbReference>
<evidence type="ECO:0000256" key="6">
    <source>
        <dbReference type="ARBA" id="ARBA00023163"/>
    </source>
</evidence>
<comment type="function">
    <text evidence="7">Participates in both transcription termination and antitermination.</text>
</comment>
<evidence type="ECO:0000256" key="2">
    <source>
        <dbReference type="ARBA" id="ARBA00022490"/>
    </source>
</evidence>
<dbReference type="FunFam" id="3.30.1480.10:FF:000002">
    <property type="entry name" value="Transcription termination/antitermination protein NusA"/>
    <property type="match status" value="1"/>
</dbReference>
<dbReference type="RefSeq" id="WP_066518986.1">
    <property type="nucleotide sequence ID" value="NZ_CABMOF010000001.1"/>
</dbReference>
<evidence type="ECO:0000256" key="4">
    <source>
        <dbReference type="ARBA" id="ARBA00022884"/>
    </source>
</evidence>
<gene>
    <name evidence="7" type="primary">nusA</name>
    <name evidence="9" type="ORF">HMPREF3293_02388</name>
</gene>
<dbReference type="Gene3D" id="3.30.1480.10">
    <property type="entry name" value="NusA, N-terminal domain"/>
    <property type="match status" value="1"/>
</dbReference>
<evidence type="ECO:0000256" key="7">
    <source>
        <dbReference type="HAMAP-Rule" id="MF_00945"/>
    </source>
</evidence>
<dbReference type="GO" id="GO:0006353">
    <property type="term" value="P:DNA-templated transcription termination"/>
    <property type="evidence" value="ECO:0007669"/>
    <property type="project" value="UniProtKB-UniRule"/>
</dbReference>
<dbReference type="Pfam" id="PF13184">
    <property type="entry name" value="KH_NusA_1st"/>
    <property type="match status" value="1"/>
</dbReference>
<comment type="similarity">
    <text evidence="7">Belongs to the NusA family.</text>
</comment>
<dbReference type="InterPro" id="IPR030842">
    <property type="entry name" value="TF_NusA_bacterial"/>
</dbReference>
<dbReference type="HAMAP" id="MF_00945_B">
    <property type="entry name" value="NusA_B"/>
    <property type="match status" value="1"/>
</dbReference>
<dbReference type="Pfam" id="PF00575">
    <property type="entry name" value="S1"/>
    <property type="match status" value="1"/>
</dbReference>
<evidence type="ECO:0000313" key="9">
    <source>
        <dbReference type="EMBL" id="KXK65130.1"/>
    </source>
</evidence>
<comment type="subcellular location">
    <subcellularLocation>
        <location evidence="7">Cytoplasm</location>
    </subcellularLocation>
</comment>
<comment type="caution">
    <text evidence="9">The sequence shown here is derived from an EMBL/GenBank/DDBJ whole genome shotgun (WGS) entry which is preliminary data.</text>
</comment>
<dbReference type="SUPFAM" id="SSF54814">
    <property type="entry name" value="Prokaryotic type KH domain (KH-domain type II)"/>
    <property type="match status" value="2"/>
</dbReference>
<keyword evidence="2 7" id="KW-0963">Cytoplasm</keyword>